<dbReference type="Gene3D" id="1.10.10.10">
    <property type="entry name" value="Winged helix-like DNA-binding domain superfamily/Winged helix DNA-binding domain"/>
    <property type="match status" value="1"/>
</dbReference>
<organism evidence="5 6">
    <name type="scientific">Roseibium sediminicola</name>
    <dbReference type="NCBI Taxonomy" id="2933272"/>
    <lineage>
        <taxon>Bacteria</taxon>
        <taxon>Pseudomonadati</taxon>
        <taxon>Pseudomonadota</taxon>
        <taxon>Alphaproteobacteria</taxon>
        <taxon>Hyphomicrobiales</taxon>
        <taxon>Stappiaceae</taxon>
        <taxon>Roseibium</taxon>
    </lineage>
</organism>
<dbReference type="PRINTS" id="PR00033">
    <property type="entry name" value="HTHASNC"/>
</dbReference>
<keyword evidence="3" id="KW-0804">Transcription</keyword>
<dbReference type="InterPro" id="IPR036390">
    <property type="entry name" value="WH_DNA-bd_sf"/>
</dbReference>
<keyword evidence="1" id="KW-0805">Transcription regulation</keyword>
<proteinExistence type="predicted"/>
<evidence type="ECO:0000259" key="4">
    <source>
        <dbReference type="PROSITE" id="PS50956"/>
    </source>
</evidence>
<evidence type="ECO:0000313" key="5">
    <source>
        <dbReference type="EMBL" id="MCK7612653.1"/>
    </source>
</evidence>
<sequence>MDDLDRKLIAELRINSRASLPKLAEILKVARGTVQARLDRLIADGIIKSFTIRLSDELPENLLRAVMLIELSGSNLKNTIASIKRIPGVASLSNTNGVWDIVAEIEVASLPEMNRVISEIRLMNGVGKSETFMLLGPA</sequence>
<dbReference type="PANTHER" id="PTHR30154:SF34">
    <property type="entry name" value="TRANSCRIPTIONAL REGULATOR AZLB"/>
    <property type="match status" value="1"/>
</dbReference>
<keyword evidence="2" id="KW-0238">DNA-binding</keyword>
<dbReference type="InterPro" id="IPR036388">
    <property type="entry name" value="WH-like_DNA-bd_sf"/>
</dbReference>
<dbReference type="InterPro" id="IPR019887">
    <property type="entry name" value="Tscrpt_reg_AsnC/Lrp_C"/>
</dbReference>
<evidence type="ECO:0000256" key="2">
    <source>
        <dbReference type="ARBA" id="ARBA00023125"/>
    </source>
</evidence>
<gene>
    <name evidence="5" type="ORF">M0H32_10805</name>
</gene>
<feature type="domain" description="HTH asnC-type" evidence="4">
    <location>
        <begin position="1"/>
        <end position="75"/>
    </location>
</feature>
<dbReference type="InterPro" id="IPR000485">
    <property type="entry name" value="AsnC-type_HTH_dom"/>
</dbReference>
<dbReference type="Proteomes" id="UP001431221">
    <property type="component" value="Unassembled WGS sequence"/>
</dbReference>
<dbReference type="InterPro" id="IPR019888">
    <property type="entry name" value="Tscrpt_reg_AsnC-like"/>
</dbReference>
<keyword evidence="6" id="KW-1185">Reference proteome</keyword>
<evidence type="ECO:0000313" key="6">
    <source>
        <dbReference type="Proteomes" id="UP001431221"/>
    </source>
</evidence>
<dbReference type="Gene3D" id="3.30.70.920">
    <property type="match status" value="1"/>
</dbReference>
<dbReference type="PANTHER" id="PTHR30154">
    <property type="entry name" value="LEUCINE-RESPONSIVE REGULATORY PROTEIN"/>
    <property type="match status" value="1"/>
</dbReference>
<accession>A0ABT0GT80</accession>
<reference evidence="5" key="1">
    <citation type="submission" date="2022-04" db="EMBL/GenBank/DDBJ databases">
        <title>Roseibium sp. CAU 1639 isolated from mud.</title>
        <authorList>
            <person name="Kim W."/>
        </authorList>
    </citation>
    <scope>NUCLEOTIDE SEQUENCE</scope>
    <source>
        <strain evidence="5">CAU 1639</strain>
    </source>
</reference>
<dbReference type="InterPro" id="IPR011008">
    <property type="entry name" value="Dimeric_a/b-barrel"/>
</dbReference>
<dbReference type="SUPFAM" id="SSF46785">
    <property type="entry name" value="Winged helix' DNA-binding domain"/>
    <property type="match status" value="1"/>
</dbReference>
<evidence type="ECO:0000256" key="3">
    <source>
        <dbReference type="ARBA" id="ARBA00023163"/>
    </source>
</evidence>
<dbReference type="SUPFAM" id="SSF54909">
    <property type="entry name" value="Dimeric alpha+beta barrel"/>
    <property type="match status" value="1"/>
</dbReference>
<dbReference type="EMBL" id="JALNMJ010000006">
    <property type="protein sequence ID" value="MCK7612653.1"/>
    <property type="molecule type" value="Genomic_DNA"/>
</dbReference>
<evidence type="ECO:0000256" key="1">
    <source>
        <dbReference type="ARBA" id="ARBA00023015"/>
    </source>
</evidence>
<dbReference type="SMART" id="SM00344">
    <property type="entry name" value="HTH_ASNC"/>
    <property type="match status" value="1"/>
</dbReference>
<dbReference type="RefSeq" id="WP_248153758.1">
    <property type="nucleotide sequence ID" value="NZ_JALNMJ010000006.1"/>
</dbReference>
<dbReference type="PROSITE" id="PS50956">
    <property type="entry name" value="HTH_ASNC_2"/>
    <property type="match status" value="1"/>
</dbReference>
<name>A0ABT0GT80_9HYPH</name>
<comment type="caution">
    <text evidence="5">The sequence shown here is derived from an EMBL/GenBank/DDBJ whole genome shotgun (WGS) entry which is preliminary data.</text>
</comment>
<protein>
    <submittedName>
        <fullName evidence="5">Lrp/AsnC family transcriptional regulator</fullName>
    </submittedName>
</protein>
<dbReference type="Pfam" id="PF01037">
    <property type="entry name" value="AsnC_trans_reg"/>
    <property type="match status" value="1"/>
</dbReference>
<dbReference type="Pfam" id="PF13404">
    <property type="entry name" value="HTH_AsnC-type"/>
    <property type="match status" value="1"/>
</dbReference>